<comment type="caution">
    <text evidence="2">The sequence shown here is derived from an EMBL/GenBank/DDBJ whole genome shotgun (WGS) entry which is preliminary data.</text>
</comment>
<gene>
    <name evidence="2" type="ORF">B0T23DRAFT_200238</name>
</gene>
<keyword evidence="1" id="KW-0812">Transmembrane</keyword>
<proteinExistence type="predicted"/>
<accession>A0AAJ0I4J4</accession>
<evidence type="ECO:0000256" key="1">
    <source>
        <dbReference type="SAM" id="Phobius"/>
    </source>
</evidence>
<feature type="transmembrane region" description="Helical" evidence="1">
    <location>
        <begin position="103"/>
        <end position="120"/>
    </location>
</feature>
<dbReference type="Proteomes" id="UP001285908">
    <property type="component" value="Unassembled WGS sequence"/>
</dbReference>
<dbReference type="AlphaFoldDB" id="A0AAJ0I4J4"/>
<keyword evidence="1" id="KW-1133">Transmembrane helix</keyword>
<evidence type="ECO:0000313" key="3">
    <source>
        <dbReference type="Proteomes" id="UP001285908"/>
    </source>
</evidence>
<sequence>MAEPRSKIISKSVRHVVNNSFEQGRSSLHAHFCENVDERQRLFGDATRQVSASYHCMNISSSTATSFNNIGPYQFNRVWCSGNIVDSHFSGVTALSTAPGSTPGIRVSIFFGTFFCLFTFHHPPSFASLSLLFSFLFLLALPVCVYHCSLVSVDTRDVQPLNSVGFFGAFLPP</sequence>
<dbReference type="EMBL" id="JAULSX010000006">
    <property type="protein sequence ID" value="KAK3489385.1"/>
    <property type="molecule type" value="Genomic_DNA"/>
</dbReference>
<reference evidence="2 3" key="1">
    <citation type="journal article" date="2023" name="Mol. Phylogenet. Evol.">
        <title>Genome-scale phylogeny and comparative genomics of the fungal order Sordariales.</title>
        <authorList>
            <person name="Hensen N."/>
            <person name="Bonometti L."/>
            <person name="Westerberg I."/>
            <person name="Brannstrom I.O."/>
            <person name="Guillou S."/>
            <person name="Cros-Aarteil S."/>
            <person name="Calhoun S."/>
            <person name="Haridas S."/>
            <person name="Kuo A."/>
            <person name="Mondo S."/>
            <person name="Pangilinan J."/>
            <person name="Riley R."/>
            <person name="LaButti K."/>
            <person name="Andreopoulos B."/>
            <person name="Lipzen A."/>
            <person name="Chen C."/>
            <person name="Yan M."/>
            <person name="Daum C."/>
            <person name="Ng V."/>
            <person name="Clum A."/>
            <person name="Steindorff A."/>
            <person name="Ohm R.A."/>
            <person name="Martin F."/>
            <person name="Silar P."/>
            <person name="Natvig D.O."/>
            <person name="Lalanne C."/>
            <person name="Gautier V."/>
            <person name="Ament-Velasquez S.L."/>
            <person name="Kruys A."/>
            <person name="Hutchinson M.I."/>
            <person name="Powell A.J."/>
            <person name="Barry K."/>
            <person name="Miller A.N."/>
            <person name="Grigoriev I.V."/>
            <person name="Debuchy R."/>
            <person name="Gladieux P."/>
            <person name="Hiltunen Thoren M."/>
            <person name="Johannesson H."/>
        </authorList>
    </citation>
    <scope>NUCLEOTIDE SEQUENCE [LARGE SCALE GENOMIC DNA]</scope>
    <source>
        <strain evidence="2 3">FGSC 10403</strain>
    </source>
</reference>
<keyword evidence="3" id="KW-1185">Reference proteome</keyword>
<dbReference type="RefSeq" id="XP_062691092.1">
    <property type="nucleotide sequence ID" value="XM_062833371.1"/>
</dbReference>
<organism evidence="2 3">
    <name type="scientific">Neurospora hispaniola</name>
    <dbReference type="NCBI Taxonomy" id="588809"/>
    <lineage>
        <taxon>Eukaryota</taxon>
        <taxon>Fungi</taxon>
        <taxon>Dikarya</taxon>
        <taxon>Ascomycota</taxon>
        <taxon>Pezizomycotina</taxon>
        <taxon>Sordariomycetes</taxon>
        <taxon>Sordariomycetidae</taxon>
        <taxon>Sordariales</taxon>
        <taxon>Sordariaceae</taxon>
        <taxon>Neurospora</taxon>
    </lineage>
</organism>
<keyword evidence="1" id="KW-0472">Membrane</keyword>
<dbReference type="GeneID" id="87870993"/>
<feature type="transmembrane region" description="Helical" evidence="1">
    <location>
        <begin position="126"/>
        <end position="146"/>
    </location>
</feature>
<protein>
    <submittedName>
        <fullName evidence="2">Uncharacterized protein</fullName>
    </submittedName>
</protein>
<name>A0AAJ0I4J4_9PEZI</name>
<evidence type="ECO:0000313" key="2">
    <source>
        <dbReference type="EMBL" id="KAK3489385.1"/>
    </source>
</evidence>